<dbReference type="Pfam" id="PF08907">
    <property type="entry name" value="DUF1853"/>
    <property type="match status" value="1"/>
</dbReference>
<dbReference type="Proteomes" id="UP000294887">
    <property type="component" value="Unassembled WGS sequence"/>
</dbReference>
<protein>
    <recommendedName>
        <fullName evidence="3">DUF1853 family protein</fullName>
    </recommendedName>
</protein>
<comment type="caution">
    <text evidence="1">The sequence shown here is derived from an EMBL/GenBank/DDBJ whole genome shotgun (WGS) entry which is preliminary data.</text>
</comment>
<evidence type="ECO:0000313" key="1">
    <source>
        <dbReference type="EMBL" id="TCJ85255.1"/>
    </source>
</evidence>
<reference evidence="1 2" key="1">
    <citation type="submission" date="2019-03" db="EMBL/GenBank/DDBJ databases">
        <title>Genomic Encyclopedia of Type Strains, Phase IV (KMG-IV): sequencing the most valuable type-strain genomes for metagenomic binning, comparative biology and taxonomic classification.</title>
        <authorList>
            <person name="Goeker M."/>
        </authorList>
    </citation>
    <scope>NUCLEOTIDE SEQUENCE [LARGE SCALE GENOMIC DNA]</scope>
    <source>
        <strain evidence="1 2">DSM 24830</strain>
    </source>
</reference>
<evidence type="ECO:0000313" key="2">
    <source>
        <dbReference type="Proteomes" id="UP000294887"/>
    </source>
</evidence>
<organism evidence="1 2">
    <name type="scientific">Cocleimonas flava</name>
    <dbReference type="NCBI Taxonomy" id="634765"/>
    <lineage>
        <taxon>Bacteria</taxon>
        <taxon>Pseudomonadati</taxon>
        <taxon>Pseudomonadota</taxon>
        <taxon>Gammaproteobacteria</taxon>
        <taxon>Thiotrichales</taxon>
        <taxon>Thiotrichaceae</taxon>
        <taxon>Cocleimonas</taxon>
    </lineage>
</organism>
<dbReference type="EMBL" id="SMFQ01000004">
    <property type="protein sequence ID" value="TCJ85255.1"/>
    <property type="molecule type" value="Genomic_DNA"/>
</dbReference>
<dbReference type="AlphaFoldDB" id="A0A4V2P8C7"/>
<dbReference type="RefSeq" id="WP_131906956.1">
    <property type="nucleotide sequence ID" value="NZ_BAAAFU010000001.1"/>
</dbReference>
<gene>
    <name evidence="1" type="ORF">EV695_3222</name>
</gene>
<sequence length="303" mass="35463">MIGHPPTFSTKLVRDLAWVIASPPIQSGHIENTYWWDHDKCQNEFQDCLPTLLELDKDPSPLEQHLSQAKSKRLGHRFETLVSYWLSISPNYELIQQNIQIIEDGITYGEIDFIIKEISTGKVIHLEVCVKFYLGTEPYKNPYRWFGTNTKDQLGKKLDHLLTHQSQLSNNHEGYFSHKIDVLKNQQIDERHCFIKGRLFYPEGSKISPEDTTDNHLRGSWIYSNTIQNTDKKYLAINKTLWLSELNYKDIIDLQKNPVEVFKDRAQCYVEIGLDDHDNLKEQRRVFLLPEAFTFPSDNKNPL</sequence>
<name>A0A4V2P8C7_9GAMM</name>
<dbReference type="OrthoDB" id="378654at2"/>
<accession>A0A4V2P8C7</accession>
<evidence type="ECO:0008006" key="3">
    <source>
        <dbReference type="Google" id="ProtNLM"/>
    </source>
</evidence>
<proteinExistence type="predicted"/>
<dbReference type="InterPro" id="IPR015003">
    <property type="entry name" value="DUF1853"/>
</dbReference>
<keyword evidence="2" id="KW-1185">Reference proteome</keyword>